<sequence>MPKQSERQRFLQDIVKGIAIDIWEEEDDDLLGGEQGEHGRMDGESVFRESTRMDKASFTSMADEIQGQSVFSNESTYPQAPVWIQLAAALDRFGNYGTGASLKRSQRLWGIGKGAVDDDTARIVLALVDLPTKYVRWPTSAERKMLSHRRSLLSRRSAYTPRQFARMNSGRSLTLKSLMAVAVLRADSGNHT</sequence>
<evidence type="ECO:0000313" key="2">
    <source>
        <dbReference type="Proteomes" id="UP000709295"/>
    </source>
</evidence>
<keyword evidence="2" id="KW-1185">Reference proteome</keyword>
<accession>A0A8J5IDE9</accession>
<dbReference type="AlphaFoldDB" id="A0A8J5IDE9"/>
<dbReference type="Proteomes" id="UP000709295">
    <property type="component" value="Unassembled WGS sequence"/>
</dbReference>
<name>A0A8J5IDE9_9STRA</name>
<evidence type="ECO:0000313" key="1">
    <source>
        <dbReference type="EMBL" id="KAG6943289.1"/>
    </source>
</evidence>
<reference evidence="1" key="1">
    <citation type="submission" date="2021-01" db="EMBL/GenBank/DDBJ databases">
        <title>Phytophthora aleatoria, a newly-described species from Pinus radiata is distinct from Phytophthora cactorum isolates based on comparative genomics.</title>
        <authorList>
            <person name="Mcdougal R."/>
            <person name="Panda P."/>
            <person name="Williams N."/>
            <person name="Studholme D.J."/>
        </authorList>
    </citation>
    <scope>NUCLEOTIDE SEQUENCE</scope>
    <source>
        <strain evidence="1">NZFS 4037</strain>
    </source>
</reference>
<protein>
    <submittedName>
        <fullName evidence="1">Uncharacterized protein</fullName>
    </submittedName>
</protein>
<gene>
    <name evidence="1" type="ORF">JG688_00017677</name>
</gene>
<organism evidence="1 2">
    <name type="scientific">Phytophthora aleatoria</name>
    <dbReference type="NCBI Taxonomy" id="2496075"/>
    <lineage>
        <taxon>Eukaryota</taxon>
        <taxon>Sar</taxon>
        <taxon>Stramenopiles</taxon>
        <taxon>Oomycota</taxon>
        <taxon>Peronosporomycetes</taxon>
        <taxon>Peronosporales</taxon>
        <taxon>Peronosporaceae</taxon>
        <taxon>Phytophthora</taxon>
    </lineage>
</organism>
<proteinExistence type="predicted"/>
<comment type="caution">
    <text evidence="1">The sequence shown here is derived from an EMBL/GenBank/DDBJ whole genome shotgun (WGS) entry which is preliminary data.</text>
</comment>
<dbReference type="EMBL" id="JAENGY010002765">
    <property type="protein sequence ID" value="KAG6943289.1"/>
    <property type="molecule type" value="Genomic_DNA"/>
</dbReference>